<dbReference type="EMBL" id="BSYJ01000003">
    <property type="protein sequence ID" value="GMG87063.1"/>
    <property type="molecule type" value="Genomic_DNA"/>
</dbReference>
<dbReference type="RefSeq" id="WP_285763703.1">
    <property type="nucleotide sequence ID" value="NZ_BSYJ01000003.1"/>
</dbReference>
<evidence type="ECO:0000256" key="1">
    <source>
        <dbReference type="ARBA" id="ARBA00004196"/>
    </source>
</evidence>
<reference evidence="5 6" key="1">
    <citation type="submission" date="2023-04" db="EMBL/GenBank/DDBJ databases">
        <title>Marinobulbifer ophiurae gen. nov., sp. Nov., isolate from tissue of brittle star Ophioplocus japonicus.</title>
        <authorList>
            <person name="Kawano K."/>
            <person name="Sawayama S."/>
            <person name="Nakagawa S."/>
        </authorList>
    </citation>
    <scope>NUCLEOTIDE SEQUENCE [LARGE SCALE GENOMIC DNA]</scope>
    <source>
        <strain evidence="5 6">NKW57</strain>
    </source>
</reference>
<dbReference type="Proteomes" id="UP001224392">
    <property type="component" value="Unassembled WGS sequence"/>
</dbReference>
<dbReference type="InterPro" id="IPR050465">
    <property type="entry name" value="UPF0194_transport"/>
</dbReference>
<sequence>MHRLISIALLGFSCVIHAQSPLLLTGQLQTREKQHFIAPHTKTWRVQIEWMMPEGSVAQPGDIVVVFDGGSIQSSIDSLTSQLNTQLETLQKQEIEQQQNVIEKEFGLRRAELQLQKAEVDAGVPEKFLSSLDYENFQLEKKKAETEVQKAREQLQQAQLAKKVALEKQRLTIANTERSLANEKEQLERMSQRADRVGPVVYGKHPWRGDPIYVGMTVNPNWEIAQIPALTDTFVEVWVHEVDVDRLASGQGANLVFDAFPGLALEAELVAVETQPEKMQAIGPGLYYRAEFAFEAPETKTLLPGMSARLEMELELEGRQ</sequence>
<proteinExistence type="predicted"/>
<keyword evidence="6" id="KW-1185">Reference proteome</keyword>
<protein>
    <recommendedName>
        <fullName evidence="7">HlyD family secretion protein</fullName>
    </recommendedName>
</protein>
<comment type="caution">
    <text evidence="5">The sequence shown here is derived from an EMBL/GenBank/DDBJ whole genome shotgun (WGS) entry which is preliminary data.</text>
</comment>
<evidence type="ECO:0008006" key="7">
    <source>
        <dbReference type="Google" id="ProtNLM"/>
    </source>
</evidence>
<keyword evidence="4" id="KW-0732">Signal</keyword>
<comment type="subcellular location">
    <subcellularLocation>
        <location evidence="1">Cell envelope</location>
    </subcellularLocation>
</comment>
<evidence type="ECO:0000313" key="5">
    <source>
        <dbReference type="EMBL" id="GMG87063.1"/>
    </source>
</evidence>
<name>A0ABQ6LY86_9GAMM</name>
<accession>A0ABQ6LY86</accession>
<feature type="chain" id="PRO_5047322484" description="HlyD family secretion protein" evidence="4">
    <location>
        <begin position="19"/>
        <end position="320"/>
    </location>
</feature>
<feature type="coiled-coil region" evidence="3">
    <location>
        <begin position="134"/>
        <end position="193"/>
    </location>
</feature>
<feature type="signal peptide" evidence="4">
    <location>
        <begin position="1"/>
        <end position="18"/>
    </location>
</feature>
<organism evidence="5 6">
    <name type="scientific">Biformimicrobium ophioploci</name>
    <dbReference type="NCBI Taxonomy" id="3036711"/>
    <lineage>
        <taxon>Bacteria</taxon>
        <taxon>Pseudomonadati</taxon>
        <taxon>Pseudomonadota</taxon>
        <taxon>Gammaproteobacteria</taxon>
        <taxon>Cellvibrionales</taxon>
        <taxon>Microbulbiferaceae</taxon>
        <taxon>Biformimicrobium</taxon>
    </lineage>
</organism>
<dbReference type="PANTHER" id="PTHR32347">
    <property type="entry name" value="EFFLUX SYSTEM COMPONENT YKNX-RELATED"/>
    <property type="match status" value="1"/>
</dbReference>
<gene>
    <name evidence="5" type="ORF">MNKW57_13840</name>
</gene>
<dbReference type="Gene3D" id="2.40.30.170">
    <property type="match status" value="1"/>
</dbReference>
<evidence type="ECO:0000313" key="6">
    <source>
        <dbReference type="Proteomes" id="UP001224392"/>
    </source>
</evidence>
<evidence type="ECO:0000256" key="2">
    <source>
        <dbReference type="ARBA" id="ARBA00023054"/>
    </source>
</evidence>
<evidence type="ECO:0000256" key="3">
    <source>
        <dbReference type="SAM" id="Coils"/>
    </source>
</evidence>
<evidence type="ECO:0000256" key="4">
    <source>
        <dbReference type="SAM" id="SignalP"/>
    </source>
</evidence>
<keyword evidence="2 3" id="KW-0175">Coiled coil</keyword>